<protein>
    <recommendedName>
        <fullName evidence="3">TonB-dependent receptor-like beta-barrel domain-containing protein</fullName>
    </recommendedName>
</protein>
<evidence type="ECO:0000313" key="2">
    <source>
        <dbReference type="Proteomes" id="UP000605099"/>
    </source>
</evidence>
<sequence length="72" mass="7765">MSDEGDVLGSAQLVARWNLKPNLALEPRIAGGWAAQDVLQEDVGSGLTDVETSVRLRYQVLPAADVYVSVRP</sequence>
<dbReference type="EMBL" id="BMLK01000038">
    <property type="protein sequence ID" value="GGN61656.1"/>
    <property type="molecule type" value="Genomic_DNA"/>
</dbReference>
<accession>A0ABQ2K209</accession>
<proteinExistence type="predicted"/>
<evidence type="ECO:0000313" key="1">
    <source>
        <dbReference type="EMBL" id="GGN61656.1"/>
    </source>
</evidence>
<dbReference type="Proteomes" id="UP000605099">
    <property type="component" value="Unassembled WGS sequence"/>
</dbReference>
<gene>
    <name evidence="1" type="ORF">GCM10011349_44500</name>
</gene>
<evidence type="ECO:0008006" key="3">
    <source>
        <dbReference type="Google" id="ProtNLM"/>
    </source>
</evidence>
<dbReference type="InterPro" id="IPR007939">
    <property type="entry name" value="Cu-R_B_prcur"/>
</dbReference>
<name>A0ABQ2K209_9SPHN</name>
<dbReference type="Pfam" id="PF05275">
    <property type="entry name" value="CopB"/>
    <property type="match status" value="1"/>
</dbReference>
<organism evidence="1 2">
    <name type="scientific">Novosphingobium indicum</name>
    <dbReference type="NCBI Taxonomy" id="462949"/>
    <lineage>
        <taxon>Bacteria</taxon>
        <taxon>Pseudomonadati</taxon>
        <taxon>Pseudomonadota</taxon>
        <taxon>Alphaproteobacteria</taxon>
        <taxon>Sphingomonadales</taxon>
        <taxon>Sphingomonadaceae</taxon>
        <taxon>Novosphingobium</taxon>
    </lineage>
</organism>
<reference evidence="2" key="1">
    <citation type="journal article" date="2019" name="Int. J. Syst. Evol. Microbiol.">
        <title>The Global Catalogue of Microorganisms (GCM) 10K type strain sequencing project: providing services to taxonomists for standard genome sequencing and annotation.</title>
        <authorList>
            <consortium name="The Broad Institute Genomics Platform"/>
            <consortium name="The Broad Institute Genome Sequencing Center for Infectious Disease"/>
            <person name="Wu L."/>
            <person name="Ma J."/>
        </authorList>
    </citation>
    <scope>NUCLEOTIDE SEQUENCE [LARGE SCALE GENOMIC DNA]</scope>
    <source>
        <strain evidence="2">CGMCC 1.6784</strain>
    </source>
</reference>
<comment type="caution">
    <text evidence="1">The sequence shown here is derived from an EMBL/GenBank/DDBJ whole genome shotgun (WGS) entry which is preliminary data.</text>
</comment>
<keyword evidence="2" id="KW-1185">Reference proteome</keyword>